<accession>G3IYS6</accession>
<gene>
    <name evidence="1" type="ORF">Mettu_4392</name>
</gene>
<dbReference type="HOGENOM" id="CLU_1667349_0_0_6"/>
<dbReference type="InterPro" id="IPR036410">
    <property type="entry name" value="HSP_DnaJ_Cys-rich_dom_sf"/>
</dbReference>
<organism evidence="1 2">
    <name type="scientific">Methylobacter tundripaludum (strain ATCC BAA-1195 / DSM 17260 / SV96)</name>
    <dbReference type="NCBI Taxonomy" id="697282"/>
    <lineage>
        <taxon>Bacteria</taxon>
        <taxon>Pseudomonadati</taxon>
        <taxon>Pseudomonadota</taxon>
        <taxon>Gammaproteobacteria</taxon>
        <taxon>Methylococcales</taxon>
        <taxon>Methylococcaceae</taxon>
        <taxon>Methylobacter</taxon>
    </lineage>
</organism>
<proteinExistence type="predicted"/>
<dbReference type="STRING" id="697282.Mettu_4392"/>
<reference evidence="1 2" key="1">
    <citation type="submission" date="2011-06" db="EMBL/GenBank/DDBJ databases">
        <title>Genomic sequence of Methylobacter tundripaludum SV96.</title>
        <authorList>
            <consortium name="US DOE Joint Genome Institute"/>
            <person name="Lucas S."/>
            <person name="Han J."/>
            <person name="Lapidus A."/>
            <person name="Cheng J.-F."/>
            <person name="Goodwin L."/>
            <person name="Pitluck S."/>
            <person name="Held B."/>
            <person name="Detter J.C."/>
            <person name="Han C."/>
            <person name="Tapia R."/>
            <person name="Land M."/>
            <person name="Hauser L."/>
            <person name="Kyrpides N."/>
            <person name="Ivanova N."/>
            <person name="Ovchinnikova G."/>
            <person name="Pagani I."/>
            <person name="Klotz M.G."/>
            <person name="Dispirito A.A."/>
            <person name="Murrell J.C."/>
            <person name="Dunfield P."/>
            <person name="Kalyuzhnaya M.G."/>
            <person name="Svenning M."/>
            <person name="Trotsenko Y.A."/>
            <person name="Stein L.Y."/>
            <person name="Woyke T."/>
        </authorList>
    </citation>
    <scope>NUCLEOTIDE SEQUENCE [LARGE SCALE GENOMIC DNA]</scope>
    <source>
        <strain evidence="2">ATCC BAA-1195 / DSM 17260 / SV96</strain>
    </source>
</reference>
<keyword evidence="2" id="KW-1185">Reference proteome</keyword>
<protein>
    <submittedName>
        <fullName evidence="1">Uncharacterized protein</fullName>
    </submittedName>
</protein>
<evidence type="ECO:0000313" key="1">
    <source>
        <dbReference type="EMBL" id="EGW21227.1"/>
    </source>
</evidence>
<dbReference type="Proteomes" id="UP000004664">
    <property type="component" value="Unassembled WGS sequence"/>
</dbReference>
<sequence length="158" mass="17782">MSALFLFVLLPIIQSLCHRKTWGFLWLSYRSLFPVVNAHLRNRLYGLKNVQAAAQKKQDDYEAIASTFADRHYIRAMEFCRTCNGSGCNACSGHGWRHTSVSIAFGRGLNSMITDSNPYKKETAFNEMMAWGRGYKITQLAEGARVAALIRQAIKAGQ</sequence>
<evidence type="ECO:0000313" key="2">
    <source>
        <dbReference type="Proteomes" id="UP000004664"/>
    </source>
</evidence>
<dbReference type="SUPFAM" id="SSF57938">
    <property type="entry name" value="DnaJ/Hsp40 cysteine-rich domain"/>
    <property type="match status" value="1"/>
</dbReference>
<dbReference type="AlphaFoldDB" id="G3IYS6"/>
<name>G3IYS6_METTV</name>
<dbReference type="EMBL" id="JH109153">
    <property type="protein sequence ID" value="EGW21227.1"/>
    <property type="molecule type" value="Genomic_DNA"/>
</dbReference>